<dbReference type="InterPro" id="IPR005502">
    <property type="entry name" value="Ribosyl_crysJ1"/>
</dbReference>
<dbReference type="AlphaFoldDB" id="A0A948TE00"/>
<evidence type="ECO:0000313" key="3">
    <source>
        <dbReference type="Proteomes" id="UP000733611"/>
    </source>
</evidence>
<organism evidence="2 3">
    <name type="scientific">Candidatus Anaerobiospirillum pullicola</name>
    <dbReference type="NCBI Taxonomy" id="2838451"/>
    <lineage>
        <taxon>Bacteria</taxon>
        <taxon>Pseudomonadati</taxon>
        <taxon>Pseudomonadota</taxon>
        <taxon>Gammaproteobacteria</taxon>
        <taxon>Aeromonadales</taxon>
        <taxon>Succinivibrionaceae</taxon>
        <taxon>Anaerobiospirillum</taxon>
    </lineage>
</organism>
<sequence>MIGAIVGDIVGSRFELTNATTFDFALFSSECHFTDDTVMTLAIASALQRALGSVADTSLQSNTALYTIVANEAIQAMQHLGQLYPDCGFGASFRKWLRSPQPQPYNSCGNGAAMRVSACAYAAATLAEVKALSTAVTAVTHNHPEGLKGAEATAVAIFLARQGYSKEQLRSYLRAHYYPLNFTLEQLRPHYHFDATCQGSVPQALQAFFEGEDFVDTLRKAVYLGGDSDTIAAIAGSIAEAFYGGVPKELRATACGFLDQRLMRILLDFEAAFPCSRFAAPAPAHPANSDHDSK</sequence>
<gene>
    <name evidence="2" type="ORF">H9847_00505</name>
</gene>
<keyword evidence="1" id="KW-0460">Magnesium</keyword>
<dbReference type="EMBL" id="JAHLFE010000011">
    <property type="protein sequence ID" value="MBU3843345.1"/>
    <property type="molecule type" value="Genomic_DNA"/>
</dbReference>
<comment type="cofactor">
    <cofactor evidence="1">
        <name>Mg(2+)</name>
        <dbReference type="ChEBI" id="CHEBI:18420"/>
    </cofactor>
    <text evidence="1">Binds 2 magnesium ions per subunit.</text>
</comment>
<proteinExistence type="predicted"/>
<dbReference type="InterPro" id="IPR050792">
    <property type="entry name" value="ADP-ribosylglycohydrolase"/>
</dbReference>
<feature type="binding site" evidence="1">
    <location>
        <position position="35"/>
    </location>
    <ligand>
        <name>Mg(2+)</name>
        <dbReference type="ChEBI" id="CHEBI:18420"/>
        <label>1</label>
    </ligand>
</feature>
<feature type="binding site" evidence="1">
    <location>
        <position position="230"/>
    </location>
    <ligand>
        <name>Mg(2+)</name>
        <dbReference type="ChEBI" id="CHEBI:18420"/>
        <label>1</label>
    </ligand>
</feature>
<reference evidence="2" key="1">
    <citation type="journal article" date="2021" name="PeerJ">
        <title>Extensive microbial diversity within the chicken gut microbiome revealed by metagenomics and culture.</title>
        <authorList>
            <person name="Gilroy R."/>
            <person name="Ravi A."/>
            <person name="Getino M."/>
            <person name="Pursley I."/>
            <person name="Horton D.L."/>
            <person name="Alikhan N.F."/>
            <person name="Baker D."/>
            <person name="Gharbi K."/>
            <person name="Hall N."/>
            <person name="Watson M."/>
            <person name="Adriaenssens E.M."/>
            <person name="Foster-Nyarko E."/>
            <person name="Jarju S."/>
            <person name="Secka A."/>
            <person name="Antonio M."/>
            <person name="Oren A."/>
            <person name="Chaudhuri R.R."/>
            <person name="La Ragione R."/>
            <person name="Hildebrand F."/>
            <person name="Pallen M.J."/>
        </authorList>
    </citation>
    <scope>NUCLEOTIDE SEQUENCE</scope>
    <source>
        <strain evidence="2">378</strain>
    </source>
</reference>
<feature type="binding site" evidence="1">
    <location>
        <position position="36"/>
    </location>
    <ligand>
        <name>Mg(2+)</name>
        <dbReference type="ChEBI" id="CHEBI:18420"/>
        <label>1</label>
    </ligand>
</feature>
<dbReference type="Gene3D" id="1.10.4080.10">
    <property type="entry name" value="ADP-ribosylation/Crystallin J1"/>
    <property type="match status" value="1"/>
</dbReference>
<keyword evidence="1" id="KW-0479">Metal-binding</keyword>
<name>A0A948TE00_9GAMM</name>
<feature type="binding site" evidence="1">
    <location>
        <position position="229"/>
    </location>
    <ligand>
        <name>Mg(2+)</name>
        <dbReference type="ChEBI" id="CHEBI:18420"/>
        <label>1</label>
    </ligand>
</feature>
<feature type="binding site" evidence="1">
    <location>
        <position position="34"/>
    </location>
    <ligand>
        <name>Mg(2+)</name>
        <dbReference type="ChEBI" id="CHEBI:18420"/>
        <label>1</label>
    </ligand>
</feature>
<dbReference type="PANTHER" id="PTHR16222">
    <property type="entry name" value="ADP-RIBOSYLGLYCOHYDROLASE"/>
    <property type="match status" value="1"/>
</dbReference>
<dbReference type="PANTHER" id="PTHR16222:SF12">
    <property type="entry name" value="ADP-RIBOSYLGLYCOHYDROLASE-RELATED"/>
    <property type="match status" value="1"/>
</dbReference>
<dbReference type="GO" id="GO:0046872">
    <property type="term" value="F:metal ion binding"/>
    <property type="evidence" value="ECO:0007669"/>
    <property type="project" value="UniProtKB-KW"/>
</dbReference>
<evidence type="ECO:0000256" key="1">
    <source>
        <dbReference type="PIRSR" id="PIRSR605502-1"/>
    </source>
</evidence>
<protein>
    <submittedName>
        <fullName evidence="2">ADP-ribosylglycohydrolase family protein</fullName>
    </submittedName>
</protein>
<dbReference type="InterPro" id="IPR036705">
    <property type="entry name" value="Ribosyl_crysJ1_sf"/>
</dbReference>
<reference evidence="2" key="2">
    <citation type="submission" date="2021-04" db="EMBL/GenBank/DDBJ databases">
        <authorList>
            <person name="Gilroy R."/>
        </authorList>
    </citation>
    <scope>NUCLEOTIDE SEQUENCE</scope>
    <source>
        <strain evidence="2">378</strain>
    </source>
</reference>
<accession>A0A948TE00</accession>
<feature type="binding site" evidence="1">
    <location>
        <position position="227"/>
    </location>
    <ligand>
        <name>Mg(2+)</name>
        <dbReference type="ChEBI" id="CHEBI:18420"/>
        <label>1</label>
    </ligand>
</feature>
<dbReference type="Pfam" id="PF03747">
    <property type="entry name" value="ADP_ribosyl_GH"/>
    <property type="match status" value="1"/>
</dbReference>
<dbReference type="SUPFAM" id="SSF101478">
    <property type="entry name" value="ADP-ribosylglycohydrolase"/>
    <property type="match status" value="1"/>
</dbReference>
<comment type="caution">
    <text evidence="2">The sequence shown here is derived from an EMBL/GenBank/DDBJ whole genome shotgun (WGS) entry which is preliminary data.</text>
</comment>
<evidence type="ECO:0000313" key="2">
    <source>
        <dbReference type="EMBL" id="MBU3843345.1"/>
    </source>
</evidence>
<dbReference type="Proteomes" id="UP000733611">
    <property type="component" value="Unassembled WGS sequence"/>
</dbReference>